<reference evidence="2 3" key="1">
    <citation type="submission" date="2020-03" db="EMBL/GenBank/DDBJ databases">
        <title>Soil Listeria distribution.</title>
        <authorList>
            <person name="Liao J."/>
            <person name="Wiedmann M."/>
        </authorList>
    </citation>
    <scope>NUCLEOTIDE SEQUENCE [LARGE SCALE GENOMIC DNA]</scope>
    <source>
        <strain evidence="2 3">FSL L7-0054</strain>
    </source>
</reference>
<evidence type="ECO:0000256" key="1">
    <source>
        <dbReference type="SAM" id="Phobius"/>
    </source>
</evidence>
<dbReference type="AlphaFoldDB" id="A0A842G5N7"/>
<accession>A0A842G5N7</accession>
<keyword evidence="1" id="KW-0472">Membrane</keyword>
<dbReference type="InterPro" id="IPR009708">
    <property type="entry name" value="Phage_A118_holin/antiholin"/>
</dbReference>
<proteinExistence type="predicted"/>
<comment type="caution">
    <text evidence="2">The sequence shown here is derived from an EMBL/GenBank/DDBJ whole genome shotgun (WGS) entry which is preliminary data.</text>
</comment>
<dbReference type="Pfam" id="PF06946">
    <property type="entry name" value="Phage_holin_5_1"/>
    <property type="match status" value="1"/>
</dbReference>
<protein>
    <submittedName>
        <fullName evidence="2">Holin</fullName>
    </submittedName>
</protein>
<name>A0A842G5N7_9LIST</name>
<sequence>MEFGKELLVYMTFLAVAVPVVVQAIKKTGVIPKKWLPVASIGLGVGLGLAALGLPNAGSPAVMMWAGGLAGAGGTGVFEIFTNREKKYSKDGE</sequence>
<evidence type="ECO:0000313" key="3">
    <source>
        <dbReference type="Proteomes" id="UP000585696"/>
    </source>
</evidence>
<dbReference type="EMBL" id="JAARZS010000057">
    <property type="protein sequence ID" value="MBC2285754.1"/>
    <property type="molecule type" value="Genomic_DNA"/>
</dbReference>
<feature type="transmembrane region" description="Helical" evidence="1">
    <location>
        <begin position="37"/>
        <end position="55"/>
    </location>
</feature>
<keyword evidence="1" id="KW-1133">Transmembrane helix</keyword>
<feature type="transmembrane region" description="Helical" evidence="1">
    <location>
        <begin position="7"/>
        <end position="25"/>
    </location>
</feature>
<dbReference type="RefSeq" id="WP_185655451.1">
    <property type="nucleotide sequence ID" value="NZ_JAARZS010000057.1"/>
</dbReference>
<keyword evidence="1" id="KW-0812">Transmembrane</keyword>
<feature type="transmembrane region" description="Helical" evidence="1">
    <location>
        <begin position="61"/>
        <end position="81"/>
    </location>
</feature>
<organism evidence="2 3">
    <name type="scientific">Listeria booriae</name>
    <dbReference type="NCBI Taxonomy" id="1552123"/>
    <lineage>
        <taxon>Bacteria</taxon>
        <taxon>Bacillati</taxon>
        <taxon>Bacillota</taxon>
        <taxon>Bacilli</taxon>
        <taxon>Bacillales</taxon>
        <taxon>Listeriaceae</taxon>
        <taxon>Listeria</taxon>
    </lineage>
</organism>
<gene>
    <name evidence="2" type="ORF">HCB69_15375</name>
</gene>
<evidence type="ECO:0000313" key="2">
    <source>
        <dbReference type="EMBL" id="MBC2285754.1"/>
    </source>
</evidence>
<dbReference type="Proteomes" id="UP000585696">
    <property type="component" value="Unassembled WGS sequence"/>
</dbReference>